<evidence type="ECO:0000259" key="4">
    <source>
        <dbReference type="Pfam" id="PF00080"/>
    </source>
</evidence>
<feature type="region of interest" description="Disordered" evidence="2">
    <location>
        <begin position="169"/>
        <end position="189"/>
    </location>
</feature>
<dbReference type="InterPro" id="IPR024134">
    <property type="entry name" value="SOD_Cu/Zn_/chaperone"/>
</dbReference>
<dbReference type="SUPFAM" id="SSF49329">
    <property type="entry name" value="Cu,Zn superoxide dismutase-like"/>
    <property type="match status" value="1"/>
</dbReference>
<dbReference type="Pfam" id="PF00080">
    <property type="entry name" value="Sod_Cu"/>
    <property type="match status" value="1"/>
</dbReference>
<evidence type="ECO:0000313" key="5">
    <source>
        <dbReference type="EMBL" id="MFD0868469.1"/>
    </source>
</evidence>
<comment type="similarity">
    <text evidence="1">Belongs to the Cu-Zn superoxide dismutase family.</text>
</comment>
<dbReference type="RefSeq" id="WP_379286467.1">
    <property type="nucleotide sequence ID" value="NZ_JBHTIU010000013.1"/>
</dbReference>
<accession>A0ABW3D6Y3</accession>
<keyword evidence="3" id="KW-0472">Membrane</keyword>
<dbReference type="Proteomes" id="UP001597120">
    <property type="component" value="Unassembled WGS sequence"/>
</dbReference>
<organism evidence="5 6">
    <name type="scientific">Paenibacillus residui</name>
    <dbReference type="NCBI Taxonomy" id="629724"/>
    <lineage>
        <taxon>Bacteria</taxon>
        <taxon>Bacillati</taxon>
        <taxon>Bacillota</taxon>
        <taxon>Bacilli</taxon>
        <taxon>Bacillales</taxon>
        <taxon>Paenibacillaceae</taxon>
        <taxon>Paenibacillus</taxon>
    </lineage>
</organism>
<feature type="domain" description="Superoxide dismutase copper/zinc binding" evidence="4">
    <location>
        <begin position="60"/>
        <end position="187"/>
    </location>
</feature>
<proteinExistence type="inferred from homology"/>
<dbReference type="CDD" id="cd00305">
    <property type="entry name" value="Cu-Zn_Superoxide_Dismutase"/>
    <property type="match status" value="1"/>
</dbReference>
<comment type="caution">
    <text evidence="5">The sequence shown here is derived from an EMBL/GenBank/DDBJ whole genome shotgun (WGS) entry which is preliminary data.</text>
</comment>
<dbReference type="Gene3D" id="2.60.40.200">
    <property type="entry name" value="Superoxide dismutase, copper/zinc binding domain"/>
    <property type="match status" value="1"/>
</dbReference>
<evidence type="ECO:0000313" key="6">
    <source>
        <dbReference type="Proteomes" id="UP001597120"/>
    </source>
</evidence>
<reference evidence="6" key="1">
    <citation type="journal article" date="2019" name="Int. J. Syst. Evol. Microbiol.">
        <title>The Global Catalogue of Microorganisms (GCM) 10K type strain sequencing project: providing services to taxonomists for standard genome sequencing and annotation.</title>
        <authorList>
            <consortium name="The Broad Institute Genomics Platform"/>
            <consortium name="The Broad Institute Genome Sequencing Center for Infectious Disease"/>
            <person name="Wu L."/>
            <person name="Ma J."/>
        </authorList>
    </citation>
    <scope>NUCLEOTIDE SEQUENCE [LARGE SCALE GENOMIC DNA]</scope>
    <source>
        <strain evidence="6">CCUG 57263</strain>
    </source>
</reference>
<evidence type="ECO:0000256" key="2">
    <source>
        <dbReference type="SAM" id="MobiDB-lite"/>
    </source>
</evidence>
<name>A0ABW3D6Y3_9BACL</name>
<evidence type="ECO:0000256" key="1">
    <source>
        <dbReference type="ARBA" id="ARBA00010457"/>
    </source>
</evidence>
<protein>
    <submittedName>
        <fullName evidence="5">Superoxide dismutase family protein</fullName>
    </submittedName>
</protein>
<dbReference type="EMBL" id="JBHTIU010000013">
    <property type="protein sequence ID" value="MFD0868469.1"/>
    <property type="molecule type" value="Genomic_DNA"/>
</dbReference>
<feature type="transmembrane region" description="Helical" evidence="3">
    <location>
        <begin position="12"/>
        <end position="31"/>
    </location>
</feature>
<sequence>MKRKPFNQKHLIAVLMLGTILFGVVSLAYVWKINAVETAQPVSADEPLVKLYDTRGKEVGSAILTQEPDGVRLQLKVSGLAPGKHGFHIHEKAFVPFDFKTAGGHFNPDGKKHGHSNPDGHHLGDMPNLEVKSDGTAEADLLLKAATLEKSGAYSLRGKSIIIHADEDDYKTDPAGNAGDRLVGGNIPE</sequence>
<keyword evidence="6" id="KW-1185">Reference proteome</keyword>
<dbReference type="PRINTS" id="PR00068">
    <property type="entry name" value="CUZNDISMTASE"/>
</dbReference>
<dbReference type="PANTHER" id="PTHR10003">
    <property type="entry name" value="SUPEROXIDE DISMUTASE CU-ZN -RELATED"/>
    <property type="match status" value="1"/>
</dbReference>
<dbReference type="InterPro" id="IPR036423">
    <property type="entry name" value="SOD-like_Cu/Zn_dom_sf"/>
</dbReference>
<evidence type="ECO:0000256" key="3">
    <source>
        <dbReference type="SAM" id="Phobius"/>
    </source>
</evidence>
<keyword evidence="3" id="KW-1133">Transmembrane helix</keyword>
<keyword evidence="3" id="KW-0812">Transmembrane</keyword>
<dbReference type="InterPro" id="IPR001424">
    <property type="entry name" value="SOD_Cu_Zn_dom"/>
</dbReference>
<gene>
    <name evidence="5" type="ORF">ACFQ03_04865</name>
</gene>